<gene>
    <name evidence="4" type="ORF">GSTUM_00002742001</name>
</gene>
<evidence type="ECO:0000313" key="4">
    <source>
        <dbReference type="EMBL" id="CAZ80637.1"/>
    </source>
</evidence>
<dbReference type="AlphaFoldDB" id="D5G7Z4"/>
<dbReference type="GO" id="GO:0010506">
    <property type="term" value="P:regulation of autophagy"/>
    <property type="evidence" value="ECO:0007669"/>
    <property type="project" value="TreeGrafter"/>
</dbReference>
<dbReference type="HOGENOM" id="CLU_1422385_0_0_1"/>
<keyword evidence="1" id="KW-0853">WD repeat</keyword>
<dbReference type="GO" id="GO:0009267">
    <property type="term" value="P:cellular response to starvation"/>
    <property type="evidence" value="ECO:0007669"/>
    <property type="project" value="TreeGrafter"/>
</dbReference>
<dbReference type="GO" id="GO:0031931">
    <property type="term" value="C:TORC1 complex"/>
    <property type="evidence" value="ECO:0007669"/>
    <property type="project" value="InterPro"/>
</dbReference>
<feature type="domain" description="Raptor N-terminal CASPase-like" evidence="3">
    <location>
        <begin position="56"/>
        <end position="88"/>
    </location>
</feature>
<organism evidence="4 5">
    <name type="scientific">Tuber melanosporum (strain Mel28)</name>
    <name type="common">Perigord black truffle</name>
    <dbReference type="NCBI Taxonomy" id="656061"/>
    <lineage>
        <taxon>Eukaryota</taxon>
        <taxon>Fungi</taxon>
        <taxon>Dikarya</taxon>
        <taxon>Ascomycota</taxon>
        <taxon>Pezizomycotina</taxon>
        <taxon>Pezizomycetes</taxon>
        <taxon>Pezizales</taxon>
        <taxon>Tuberaceae</taxon>
        <taxon>Tuber</taxon>
    </lineage>
</organism>
<dbReference type="GO" id="GO:0030674">
    <property type="term" value="F:protein-macromolecule adaptor activity"/>
    <property type="evidence" value="ECO:0007669"/>
    <property type="project" value="TreeGrafter"/>
</dbReference>
<dbReference type="InParanoid" id="D5G7Z4"/>
<dbReference type="Proteomes" id="UP000006911">
    <property type="component" value="Unassembled WGS sequence"/>
</dbReference>
<dbReference type="EMBL" id="FN430035">
    <property type="protein sequence ID" value="CAZ80637.1"/>
    <property type="molecule type" value="Genomic_DNA"/>
</dbReference>
<dbReference type="InterPro" id="IPR029347">
    <property type="entry name" value="Raptor_N"/>
</dbReference>
<keyword evidence="2" id="KW-0677">Repeat</keyword>
<sequence>MRHGFAEEYNSEAYLAVLEQVFYMYYTDKRHETGGNPKEETQTFPLQEWRMRDRLKTVSAALVLCLNIGVDPPDVVKTNPCAKLECWHWSRLGRIYSNNTRRLAFERGISNTLIPLSKIPRSFAARYVAMLRMNGSFSITTAMECRSQRPAAKSGCLTRLLLNTFPFRYTICRAGSVRQVCLSMTAVMLGI</sequence>
<dbReference type="KEGG" id="tml:GSTUM_00002742001"/>
<evidence type="ECO:0000256" key="1">
    <source>
        <dbReference type="ARBA" id="ARBA00022574"/>
    </source>
</evidence>
<name>D5G7Z4_TUBMM</name>
<keyword evidence="5" id="KW-1185">Reference proteome</keyword>
<dbReference type="GO" id="GO:0030307">
    <property type="term" value="P:positive regulation of cell growth"/>
    <property type="evidence" value="ECO:0007669"/>
    <property type="project" value="TreeGrafter"/>
</dbReference>
<dbReference type="STRING" id="656061.D5G7Z4"/>
<dbReference type="GO" id="GO:0031929">
    <property type="term" value="P:TOR signaling"/>
    <property type="evidence" value="ECO:0007669"/>
    <property type="project" value="InterPro"/>
</dbReference>
<evidence type="ECO:0000259" key="3">
    <source>
        <dbReference type="Pfam" id="PF14538"/>
    </source>
</evidence>
<dbReference type="PANTHER" id="PTHR12848">
    <property type="entry name" value="REGULATORY-ASSOCIATED PROTEIN OF MTOR"/>
    <property type="match status" value="1"/>
</dbReference>
<dbReference type="eggNOG" id="KOG1517">
    <property type="taxonomic scope" value="Eukaryota"/>
</dbReference>
<dbReference type="GO" id="GO:0005737">
    <property type="term" value="C:cytoplasm"/>
    <property type="evidence" value="ECO:0007669"/>
    <property type="project" value="TreeGrafter"/>
</dbReference>
<evidence type="ECO:0000313" key="5">
    <source>
        <dbReference type="Proteomes" id="UP000006911"/>
    </source>
</evidence>
<reference evidence="4 5" key="1">
    <citation type="journal article" date="2010" name="Nature">
        <title>Perigord black truffle genome uncovers evolutionary origins and mechanisms of symbiosis.</title>
        <authorList>
            <person name="Martin F."/>
            <person name="Kohler A."/>
            <person name="Murat C."/>
            <person name="Balestrini R."/>
            <person name="Coutinho P.M."/>
            <person name="Jaillon O."/>
            <person name="Montanini B."/>
            <person name="Morin E."/>
            <person name="Noel B."/>
            <person name="Percudani R."/>
            <person name="Porcel B."/>
            <person name="Rubini A."/>
            <person name="Amicucci A."/>
            <person name="Amselem J."/>
            <person name="Anthouard V."/>
            <person name="Arcioni S."/>
            <person name="Artiguenave F."/>
            <person name="Aury J.M."/>
            <person name="Ballario P."/>
            <person name="Bolchi A."/>
            <person name="Brenna A."/>
            <person name="Brun A."/>
            <person name="Buee M."/>
            <person name="Cantarel B."/>
            <person name="Chevalier G."/>
            <person name="Couloux A."/>
            <person name="Da Silva C."/>
            <person name="Denoeud F."/>
            <person name="Duplessis S."/>
            <person name="Ghignone S."/>
            <person name="Hilselberger B."/>
            <person name="Iotti M."/>
            <person name="Marcais B."/>
            <person name="Mello A."/>
            <person name="Miranda M."/>
            <person name="Pacioni G."/>
            <person name="Quesneville H."/>
            <person name="Riccioni C."/>
            <person name="Ruotolo R."/>
            <person name="Splivallo R."/>
            <person name="Stocchi V."/>
            <person name="Tisserant E."/>
            <person name="Viscomi A.R."/>
            <person name="Zambonelli A."/>
            <person name="Zampieri E."/>
            <person name="Henrissat B."/>
            <person name="Lebrun M.H."/>
            <person name="Paolocci F."/>
            <person name="Bonfante P."/>
            <person name="Ottonello S."/>
            <person name="Wincker P."/>
        </authorList>
    </citation>
    <scope>NUCLEOTIDE SEQUENCE [LARGE SCALE GENOMIC DNA]</scope>
    <source>
        <strain evidence="4 5">Mel28</strain>
    </source>
</reference>
<dbReference type="GO" id="GO:0071230">
    <property type="term" value="P:cellular response to amino acid stimulus"/>
    <property type="evidence" value="ECO:0007669"/>
    <property type="project" value="TreeGrafter"/>
</dbReference>
<accession>D5G7Z4</accession>
<dbReference type="GeneID" id="9184110"/>
<protein>
    <submittedName>
        <fullName evidence="4">(Perigord truffle) hypothetical protein</fullName>
    </submittedName>
</protein>
<proteinExistence type="predicted"/>
<dbReference type="RefSeq" id="XP_002836446.1">
    <property type="nucleotide sequence ID" value="XM_002836400.1"/>
</dbReference>
<dbReference type="InterPro" id="IPR004083">
    <property type="entry name" value="Raptor"/>
</dbReference>
<dbReference type="PANTHER" id="PTHR12848:SF16">
    <property type="entry name" value="REGULATORY-ASSOCIATED PROTEIN OF MTOR"/>
    <property type="match status" value="1"/>
</dbReference>
<dbReference type="Pfam" id="PF14538">
    <property type="entry name" value="Raptor_N"/>
    <property type="match status" value="1"/>
</dbReference>
<evidence type="ECO:0000256" key="2">
    <source>
        <dbReference type="ARBA" id="ARBA00022737"/>
    </source>
</evidence>